<dbReference type="SMART" id="SM00220">
    <property type="entry name" value="S_TKc"/>
    <property type="match status" value="1"/>
</dbReference>
<dbReference type="InterPro" id="IPR011009">
    <property type="entry name" value="Kinase-like_dom_sf"/>
</dbReference>
<dbReference type="Proteomes" id="UP000475325">
    <property type="component" value="Unassembled WGS sequence"/>
</dbReference>
<name>A0A7C8NLJ5_ORBOL</name>
<evidence type="ECO:0000313" key="4">
    <source>
        <dbReference type="Proteomes" id="UP000475325"/>
    </source>
</evidence>
<dbReference type="EMBL" id="WIQW01000003">
    <property type="protein sequence ID" value="KAF3112029.1"/>
    <property type="molecule type" value="Genomic_DNA"/>
</dbReference>
<gene>
    <name evidence="3" type="ORF">TWF102_005776</name>
</gene>
<protein>
    <recommendedName>
        <fullName evidence="2">Protein kinase domain-containing protein</fullName>
    </recommendedName>
</protein>
<dbReference type="SUPFAM" id="SSF56112">
    <property type="entry name" value="Protein kinase-like (PK-like)"/>
    <property type="match status" value="1"/>
</dbReference>
<feature type="compositionally biased region" description="Polar residues" evidence="1">
    <location>
        <begin position="796"/>
        <end position="805"/>
    </location>
</feature>
<dbReference type="GO" id="GO:0005524">
    <property type="term" value="F:ATP binding"/>
    <property type="evidence" value="ECO:0007669"/>
    <property type="project" value="InterPro"/>
</dbReference>
<comment type="caution">
    <text evidence="3">The sequence shown here is derived from an EMBL/GenBank/DDBJ whole genome shotgun (WGS) entry which is preliminary data.</text>
</comment>
<dbReference type="InterPro" id="IPR000719">
    <property type="entry name" value="Prot_kinase_dom"/>
</dbReference>
<feature type="domain" description="Protein kinase" evidence="2">
    <location>
        <begin position="146"/>
        <end position="588"/>
    </location>
</feature>
<evidence type="ECO:0000259" key="2">
    <source>
        <dbReference type="PROSITE" id="PS50011"/>
    </source>
</evidence>
<dbReference type="AlphaFoldDB" id="A0A7C8NLJ5"/>
<evidence type="ECO:0000256" key="1">
    <source>
        <dbReference type="SAM" id="MobiDB-lite"/>
    </source>
</evidence>
<dbReference type="Gene3D" id="1.10.510.10">
    <property type="entry name" value="Transferase(Phosphotransferase) domain 1"/>
    <property type="match status" value="1"/>
</dbReference>
<accession>A0A7C8NLJ5</accession>
<dbReference type="GO" id="GO:0004672">
    <property type="term" value="F:protein kinase activity"/>
    <property type="evidence" value="ECO:0007669"/>
    <property type="project" value="InterPro"/>
</dbReference>
<feature type="compositionally biased region" description="Low complexity" evidence="1">
    <location>
        <begin position="392"/>
        <end position="403"/>
    </location>
</feature>
<organism evidence="3 4">
    <name type="scientific">Orbilia oligospora</name>
    <name type="common">Nematode-trapping fungus</name>
    <name type="synonym">Arthrobotrys oligospora</name>
    <dbReference type="NCBI Taxonomy" id="2813651"/>
    <lineage>
        <taxon>Eukaryota</taxon>
        <taxon>Fungi</taxon>
        <taxon>Dikarya</taxon>
        <taxon>Ascomycota</taxon>
        <taxon>Pezizomycotina</taxon>
        <taxon>Orbiliomycetes</taxon>
        <taxon>Orbiliales</taxon>
        <taxon>Orbiliaceae</taxon>
        <taxon>Orbilia</taxon>
    </lineage>
</organism>
<reference evidence="3 4" key="1">
    <citation type="submission" date="2019-06" db="EMBL/GenBank/DDBJ databases">
        <authorList>
            <person name="Palmer J.M."/>
        </authorList>
    </citation>
    <scope>NUCLEOTIDE SEQUENCE [LARGE SCALE GENOMIC DNA]</scope>
    <source>
        <strain evidence="3 4">TWF102</strain>
    </source>
</reference>
<evidence type="ECO:0000313" key="3">
    <source>
        <dbReference type="EMBL" id="KAF3112029.1"/>
    </source>
</evidence>
<feature type="region of interest" description="Disordered" evidence="1">
    <location>
        <begin position="381"/>
        <end position="403"/>
    </location>
</feature>
<proteinExistence type="predicted"/>
<dbReference type="PROSITE" id="PS50011">
    <property type="entry name" value="PROTEIN_KINASE_DOM"/>
    <property type="match status" value="1"/>
</dbReference>
<feature type="compositionally biased region" description="Low complexity" evidence="1">
    <location>
        <begin position="806"/>
        <end position="818"/>
    </location>
</feature>
<feature type="region of interest" description="Disordered" evidence="1">
    <location>
        <begin position="796"/>
        <end position="824"/>
    </location>
</feature>
<dbReference type="Pfam" id="PF00069">
    <property type="entry name" value="Pkinase"/>
    <property type="match status" value="1"/>
</dbReference>
<sequence>MANTTPVPCRFQELRKILEVGKEHPAVRVWFPQLWIDESSNEFHTFFPVKKLRERFENEDFHAIFKCSCVYCYEECDRELARGFMKRGLFDKSNQTTQIKYNVLDNDDLCRIFGLLIECKVPRYILVFHDYLEHQPSRAKGKKFTREELEEITGDAEESVLTTDNIEKFLKRQHCYFEELIPWNLDGYECNPIPINTKCALPIADDVSPVHHTQLGGTESHVLKFNLLPESLSGTSFKNSYATLIRDKIHVDIKKKHPFVIKLLLASPIPRNLKSQTYTKKKRFDGNCCIENIKKYICMDISFFKYGERLCLIYPRALGTLEHLLTEGLACPTSNITSLNLWRQLKQVSEGIDFIHKSLKTQHLDLKPSNILIFEEHGSSDRNIGKGGGPASPLSTSSTRSPLSGNFTGDAIFMISDFGYQVPGSNPSAVAPGAGTWGPPEGPHTLSVLSTSEANELYDHWSFGAILLEAAVYDRARGSDEESGTIDVKEFRYRRANLDKGSTSATTLKFYILGENGENGLRCTVSEQIANMEMLQDYKLDESQDCYTRMPAKFYRDIAGDIIRLLSISPKKRRSEKGMMSIDPYEYYYYVVQRTTTVPFTSLNSQPVPILPSSGRLQIESNDSSVTIPDEPARSLDLNRRETLWDSKREFELQIWKDRTGKEEVVWMSETPHGQDSGSTRTHPSSYPVQDISLPGADSRGPWTITSLKGSGLREWSFANKDGENFFHWVSGIELFAGPFIDTCIEGFEILERKPKWSPLPSPRYKIKGDPATLWFLTYSPYSTTPLDRYNSYPNSSNVSLRSNGTNLTSRTSQTSRTSRTDISRSKLKPNKLVTRNRAWLWVVPNHLEGSADKHPDGYLLDITDSVSHRQHGEKVELNEERRPGKQAKIMKHPYMLGVPFQIENPDEVQPCRDISFRFASNERAKEFYDNFRRAKEYTTLQPPRRNTFR</sequence>